<gene>
    <name evidence="2" type="ORF">TbgDal_IV2880</name>
</gene>
<dbReference type="Proteomes" id="UP000002316">
    <property type="component" value="Chromosome 4"/>
</dbReference>
<evidence type="ECO:0000313" key="2">
    <source>
        <dbReference type="EMBL" id="CBH10587.1"/>
    </source>
</evidence>
<organism evidence="2 3">
    <name type="scientific">Trypanosoma brucei gambiense (strain MHOM/CI/86/DAL972)</name>
    <dbReference type="NCBI Taxonomy" id="679716"/>
    <lineage>
        <taxon>Eukaryota</taxon>
        <taxon>Discoba</taxon>
        <taxon>Euglenozoa</taxon>
        <taxon>Kinetoplastea</taxon>
        <taxon>Metakinetoplastina</taxon>
        <taxon>Trypanosomatida</taxon>
        <taxon>Trypanosomatidae</taxon>
        <taxon>Trypanosoma</taxon>
    </lineage>
</organism>
<dbReference type="EMBL" id="FN554967">
    <property type="protein sequence ID" value="CBH10587.1"/>
    <property type="molecule type" value="Genomic_DNA"/>
</dbReference>
<dbReference type="GeneID" id="23859713"/>
<evidence type="ECO:0000313" key="3">
    <source>
        <dbReference type="Proteomes" id="UP000002316"/>
    </source>
</evidence>
<dbReference type="KEGG" id="tbg:TbgDal_IV2880"/>
<sequence>MKCLSTPKKKKKELLLCCTGVLYTWASKHSGRVGTVKQSSASLQSGRGNVAAFLPQTTFLRSSFLPLQGRLFHFSPSFLPPPPYSMVMRCNNGINCVASFIFVCRLRQYLKLSVRGEGDDDSGYNGRRGGKQEIKDC</sequence>
<evidence type="ECO:0000256" key="1">
    <source>
        <dbReference type="SAM" id="MobiDB-lite"/>
    </source>
</evidence>
<reference evidence="3" key="1">
    <citation type="journal article" date="2010" name="PLoS Negl. Trop. Dis.">
        <title>The genome sequence of Trypanosoma brucei gambiense, causative agent of chronic human african trypanosomiasis.</title>
        <authorList>
            <person name="Jackson A.P."/>
            <person name="Sanders M."/>
            <person name="Berry A."/>
            <person name="McQuillan J."/>
            <person name="Aslett M.A."/>
            <person name="Quail M.A."/>
            <person name="Chukualim B."/>
            <person name="Capewell P."/>
            <person name="MacLeod A."/>
            <person name="Melville S.E."/>
            <person name="Gibson W."/>
            <person name="Barry J.D."/>
            <person name="Berriman M."/>
            <person name="Hertz-Fowler C."/>
        </authorList>
    </citation>
    <scope>NUCLEOTIDE SEQUENCE [LARGE SCALE GENOMIC DNA]</scope>
    <source>
        <strain evidence="3">MHOM/CI/86/DAL972</strain>
    </source>
</reference>
<accession>C9ZMT4</accession>
<feature type="region of interest" description="Disordered" evidence="1">
    <location>
        <begin position="116"/>
        <end position="137"/>
    </location>
</feature>
<dbReference type="RefSeq" id="XP_011772876.1">
    <property type="nucleotide sequence ID" value="XM_011774574.1"/>
</dbReference>
<name>C9ZMT4_TRYB9</name>
<protein>
    <submittedName>
        <fullName evidence="2">Uncharacterized protein</fullName>
    </submittedName>
</protein>
<proteinExistence type="predicted"/>
<dbReference type="AlphaFoldDB" id="C9ZMT4"/>